<dbReference type="InterPro" id="IPR027417">
    <property type="entry name" value="P-loop_NTPase"/>
</dbReference>
<dbReference type="RefSeq" id="WP_353893569.1">
    <property type="nucleotide sequence ID" value="NZ_CP159485.1"/>
</dbReference>
<accession>A0AAU8HUH7</accession>
<dbReference type="PRINTS" id="PR01590">
    <property type="entry name" value="HTHFIS"/>
</dbReference>
<evidence type="ECO:0000256" key="3">
    <source>
        <dbReference type="ARBA" id="ARBA00023015"/>
    </source>
</evidence>
<dbReference type="PROSITE" id="PS00676">
    <property type="entry name" value="SIGMA54_INTERACT_2"/>
    <property type="match status" value="1"/>
</dbReference>
<dbReference type="InterPro" id="IPR025662">
    <property type="entry name" value="Sigma_54_int_dom_ATP-bd_1"/>
</dbReference>
<dbReference type="Pfam" id="PF25601">
    <property type="entry name" value="AAA_lid_14"/>
    <property type="match status" value="1"/>
</dbReference>
<dbReference type="InterPro" id="IPR058031">
    <property type="entry name" value="AAA_lid_NorR"/>
</dbReference>
<dbReference type="Gene3D" id="3.40.50.300">
    <property type="entry name" value="P-loop containing nucleotide triphosphate hydrolases"/>
    <property type="match status" value="1"/>
</dbReference>
<keyword evidence="4" id="KW-0238">DNA-binding</keyword>
<dbReference type="Pfam" id="PF02954">
    <property type="entry name" value="HTH_8"/>
    <property type="match status" value="1"/>
</dbReference>
<evidence type="ECO:0000256" key="4">
    <source>
        <dbReference type="ARBA" id="ARBA00023125"/>
    </source>
</evidence>
<dbReference type="InterPro" id="IPR002197">
    <property type="entry name" value="HTH_Fis"/>
</dbReference>
<proteinExistence type="predicted"/>
<dbReference type="SMART" id="SM00382">
    <property type="entry name" value="AAA"/>
    <property type="match status" value="1"/>
</dbReference>
<dbReference type="FunFam" id="3.40.50.300:FF:000006">
    <property type="entry name" value="DNA-binding transcriptional regulator NtrC"/>
    <property type="match status" value="1"/>
</dbReference>
<keyword evidence="2" id="KW-0067">ATP-binding</keyword>
<dbReference type="EMBL" id="CP159485">
    <property type="protein sequence ID" value="XCI29020.1"/>
    <property type="molecule type" value="Genomic_DNA"/>
</dbReference>
<evidence type="ECO:0000256" key="5">
    <source>
        <dbReference type="ARBA" id="ARBA00023163"/>
    </source>
</evidence>
<keyword evidence="1" id="KW-0547">Nucleotide-binding</keyword>
<dbReference type="AlphaFoldDB" id="A0AAU8HUH7"/>
<dbReference type="GO" id="GO:0043565">
    <property type="term" value="F:sequence-specific DNA binding"/>
    <property type="evidence" value="ECO:0007669"/>
    <property type="project" value="InterPro"/>
</dbReference>
<reference evidence="7" key="1">
    <citation type="journal article" date="2018" name="Antonie Van Leeuwenhoek">
        <title>Proteinivorax hydrogeniformans sp. nov., an anaerobic, haloalkaliphilic bacterium fermenting proteinaceous compounds with high hydrogen production.</title>
        <authorList>
            <person name="Boltyanskaya Y."/>
            <person name="Detkova E."/>
            <person name="Pimenov N."/>
            <person name="Kevbrin V."/>
        </authorList>
    </citation>
    <scope>NUCLEOTIDE SEQUENCE</scope>
    <source>
        <strain evidence="7">Z-710</strain>
    </source>
</reference>
<evidence type="ECO:0000259" key="6">
    <source>
        <dbReference type="PROSITE" id="PS50045"/>
    </source>
</evidence>
<name>A0AAU8HUH7_9FIRM</name>
<sequence length="526" mass="58333">MNRQNTLQLLLDSLPIIAKISGGYAAVTDKEGRRIKTIDSAGEEVTELVNVFYDSAAKAAKKGTAVSGCSEIEKGAQAWCIPIDDYVLCSSNIERIRSNNRLKEALIQSLPFISRAAGGEAVVFDKEGVRVATVSSHGKIKEGYLGTVSKDAREAMVSGKPKIGDSNYINGAKAVRIPITKEFGFGFNNEDTTIKNQRLINEVKKHQNAKYSLSDIIGKSAPIEKAKKITKIAGESISSVLIYGETGTGKELFAQSIHNLSERKTKPFVAINCAAIPPNLMESNFFGYEEGAFTGAKKGGAAGVFEQANGGTIFLDEISEMDLDLQSKILRVLQEREVKRIGSNKVISLDIRVVSATNKGLEQMVQKGDFREDLYYRLNVVDIFLPPLRHIKEDIPDIVRNTIKKMNIDFGKFVEDIDEEALHFMVEYNWPGNVRELTNCVERVFNVIGNNNIITKEHLPSKLIDSSNQNKVEHEDLKSMLAGYEKKIIENALKQHNGVKSKVAESLKISTTTLWRRMRDLDIKDS</sequence>
<gene>
    <name evidence="7" type="ORF">PRVXH_000319</name>
</gene>
<dbReference type="PROSITE" id="PS00688">
    <property type="entry name" value="SIGMA54_INTERACT_3"/>
    <property type="match status" value="1"/>
</dbReference>
<evidence type="ECO:0000256" key="1">
    <source>
        <dbReference type="ARBA" id="ARBA00022741"/>
    </source>
</evidence>
<evidence type="ECO:0000256" key="2">
    <source>
        <dbReference type="ARBA" id="ARBA00022840"/>
    </source>
</evidence>
<keyword evidence="5" id="KW-0804">Transcription</keyword>
<dbReference type="CDD" id="cd00009">
    <property type="entry name" value="AAA"/>
    <property type="match status" value="1"/>
</dbReference>
<dbReference type="PANTHER" id="PTHR32071">
    <property type="entry name" value="TRANSCRIPTIONAL REGULATORY PROTEIN"/>
    <property type="match status" value="1"/>
</dbReference>
<dbReference type="Gene3D" id="1.10.8.60">
    <property type="match status" value="1"/>
</dbReference>
<feature type="domain" description="Sigma-54 factor interaction" evidence="6">
    <location>
        <begin position="216"/>
        <end position="446"/>
    </location>
</feature>
<dbReference type="InterPro" id="IPR025944">
    <property type="entry name" value="Sigma_54_int_dom_CS"/>
</dbReference>
<dbReference type="PANTHER" id="PTHR32071:SF57">
    <property type="entry name" value="C4-DICARBOXYLATE TRANSPORT TRANSCRIPTIONAL REGULATORY PROTEIN DCTD"/>
    <property type="match status" value="1"/>
</dbReference>
<dbReference type="InterPro" id="IPR025943">
    <property type="entry name" value="Sigma_54_int_dom_ATP-bd_2"/>
</dbReference>
<evidence type="ECO:0000313" key="7">
    <source>
        <dbReference type="EMBL" id="XCI29020.1"/>
    </source>
</evidence>
<dbReference type="Gene3D" id="1.10.10.60">
    <property type="entry name" value="Homeodomain-like"/>
    <property type="match status" value="1"/>
</dbReference>
<keyword evidence="3" id="KW-0805">Transcription regulation</keyword>
<dbReference type="GO" id="GO:0006355">
    <property type="term" value="P:regulation of DNA-templated transcription"/>
    <property type="evidence" value="ECO:0007669"/>
    <property type="project" value="InterPro"/>
</dbReference>
<dbReference type="InterPro" id="IPR003593">
    <property type="entry name" value="AAA+_ATPase"/>
</dbReference>
<reference evidence="7" key="2">
    <citation type="submission" date="2024-06" db="EMBL/GenBank/DDBJ databases">
        <authorList>
            <person name="Petrova K.O."/>
            <person name="Toshchakov S.V."/>
            <person name="Boltjanskaja Y.V."/>
            <person name="Kevbrin V.V."/>
        </authorList>
    </citation>
    <scope>NUCLEOTIDE SEQUENCE</scope>
    <source>
        <strain evidence="7">Z-710</strain>
    </source>
</reference>
<dbReference type="Pfam" id="PF00158">
    <property type="entry name" value="Sigma54_activat"/>
    <property type="match status" value="1"/>
</dbReference>
<dbReference type="GO" id="GO:0005524">
    <property type="term" value="F:ATP binding"/>
    <property type="evidence" value="ECO:0007669"/>
    <property type="project" value="UniProtKB-KW"/>
</dbReference>
<protein>
    <submittedName>
        <fullName evidence="7">Sigma 54-interacting transcriptional regulator</fullName>
    </submittedName>
</protein>
<dbReference type="SUPFAM" id="SSF46689">
    <property type="entry name" value="Homeodomain-like"/>
    <property type="match status" value="1"/>
</dbReference>
<organism evidence="7">
    <name type="scientific">Proteinivorax hydrogeniformans</name>
    <dbReference type="NCBI Taxonomy" id="1826727"/>
    <lineage>
        <taxon>Bacteria</taxon>
        <taxon>Bacillati</taxon>
        <taxon>Bacillota</taxon>
        <taxon>Clostridia</taxon>
        <taxon>Eubacteriales</taxon>
        <taxon>Proteinivoracaceae</taxon>
        <taxon>Proteinivorax</taxon>
    </lineage>
</organism>
<dbReference type="PROSITE" id="PS00675">
    <property type="entry name" value="SIGMA54_INTERACT_1"/>
    <property type="match status" value="1"/>
</dbReference>
<dbReference type="SUPFAM" id="SSF52540">
    <property type="entry name" value="P-loop containing nucleoside triphosphate hydrolases"/>
    <property type="match status" value="1"/>
</dbReference>
<dbReference type="InterPro" id="IPR009057">
    <property type="entry name" value="Homeodomain-like_sf"/>
</dbReference>
<dbReference type="InterPro" id="IPR002078">
    <property type="entry name" value="Sigma_54_int"/>
</dbReference>
<dbReference type="PROSITE" id="PS50045">
    <property type="entry name" value="SIGMA54_INTERACT_4"/>
    <property type="match status" value="1"/>
</dbReference>